<feature type="compositionally biased region" description="Basic and acidic residues" evidence="5">
    <location>
        <begin position="274"/>
        <end position="321"/>
    </location>
</feature>
<name>A0A5C6M5E2_9PLAN</name>
<protein>
    <recommendedName>
        <fullName evidence="6">EF-hand domain-containing protein</fullName>
    </recommendedName>
</protein>
<comment type="caution">
    <text evidence="7">The sequence shown here is derived from an EMBL/GenBank/DDBJ whole genome shotgun (WGS) entry which is preliminary data.</text>
</comment>
<dbReference type="EMBL" id="SRHE01000141">
    <property type="protein sequence ID" value="TWW09946.1"/>
    <property type="molecule type" value="Genomic_DNA"/>
</dbReference>
<dbReference type="Gene3D" id="3.40.720.10">
    <property type="entry name" value="Alkaline Phosphatase, subunit A"/>
    <property type="match status" value="1"/>
</dbReference>
<evidence type="ECO:0000256" key="4">
    <source>
        <dbReference type="ARBA" id="ARBA00023134"/>
    </source>
</evidence>
<keyword evidence="3" id="KW-0378">Hydrolase</keyword>
<evidence type="ECO:0000256" key="5">
    <source>
        <dbReference type="SAM" id="MobiDB-lite"/>
    </source>
</evidence>
<dbReference type="InterPro" id="IPR002048">
    <property type="entry name" value="EF_hand_dom"/>
</dbReference>
<dbReference type="Proteomes" id="UP000321083">
    <property type="component" value="Unassembled WGS sequence"/>
</dbReference>
<dbReference type="InterPro" id="IPR050738">
    <property type="entry name" value="Sulfatase"/>
</dbReference>
<dbReference type="SUPFAM" id="SSF47473">
    <property type="entry name" value="EF-hand"/>
    <property type="match status" value="1"/>
</dbReference>
<dbReference type="InterPro" id="IPR011992">
    <property type="entry name" value="EF-hand-dom_pair"/>
</dbReference>
<dbReference type="AlphaFoldDB" id="A0A5C6M5E2"/>
<evidence type="ECO:0000256" key="3">
    <source>
        <dbReference type="ARBA" id="ARBA00022801"/>
    </source>
</evidence>
<reference evidence="7 8" key="1">
    <citation type="submission" date="2019-08" db="EMBL/GenBank/DDBJ databases">
        <title>100 year-old enigma solved: identification of Planctomyces bekefii, the type genus and species of the phylum Planctomycetes.</title>
        <authorList>
            <person name="Svetlana D.N."/>
            <person name="Overmann J."/>
        </authorList>
    </citation>
    <scope>NUCLEOTIDE SEQUENCE [LARGE SCALE GENOMIC DNA]</scope>
    <source>
        <strain evidence="7">Phe10_nw2017</strain>
    </source>
</reference>
<dbReference type="PANTHER" id="PTHR42693">
    <property type="entry name" value="ARYLSULFATASE FAMILY MEMBER"/>
    <property type="match status" value="1"/>
</dbReference>
<gene>
    <name evidence="7" type="ORF">E3A20_09210</name>
</gene>
<organism evidence="7 8">
    <name type="scientific">Planctomyces bekefii</name>
    <dbReference type="NCBI Taxonomy" id="1653850"/>
    <lineage>
        <taxon>Bacteria</taxon>
        <taxon>Pseudomonadati</taxon>
        <taxon>Planctomycetota</taxon>
        <taxon>Planctomycetia</taxon>
        <taxon>Planctomycetales</taxon>
        <taxon>Planctomycetaceae</taxon>
        <taxon>Planctomyces</taxon>
    </lineage>
</organism>
<dbReference type="GO" id="GO:0005525">
    <property type="term" value="F:GTP binding"/>
    <property type="evidence" value="ECO:0007669"/>
    <property type="project" value="UniProtKB-KW"/>
</dbReference>
<evidence type="ECO:0000259" key="6">
    <source>
        <dbReference type="PROSITE" id="PS50222"/>
    </source>
</evidence>
<dbReference type="GO" id="GO:0006614">
    <property type="term" value="P:SRP-dependent cotranslational protein targeting to membrane"/>
    <property type="evidence" value="ECO:0007669"/>
    <property type="project" value="InterPro"/>
</dbReference>
<evidence type="ECO:0000256" key="2">
    <source>
        <dbReference type="ARBA" id="ARBA00022741"/>
    </source>
</evidence>
<dbReference type="InterPro" id="IPR000897">
    <property type="entry name" value="SRP54_GTPase_dom"/>
</dbReference>
<dbReference type="GO" id="GO:0004065">
    <property type="term" value="F:arylsulfatase activity"/>
    <property type="evidence" value="ECO:0007669"/>
    <property type="project" value="TreeGrafter"/>
</dbReference>
<feature type="compositionally biased region" description="Low complexity" evidence="5">
    <location>
        <begin position="261"/>
        <end position="273"/>
    </location>
</feature>
<comment type="similarity">
    <text evidence="1">Belongs to the sulfatase family.</text>
</comment>
<dbReference type="GO" id="GO:0005509">
    <property type="term" value="F:calcium ion binding"/>
    <property type="evidence" value="ECO:0007669"/>
    <property type="project" value="InterPro"/>
</dbReference>
<dbReference type="PROSITE" id="PS00300">
    <property type="entry name" value="SRP54"/>
    <property type="match status" value="1"/>
</dbReference>
<dbReference type="InterPro" id="IPR017850">
    <property type="entry name" value="Alkaline_phosphatase_core_sf"/>
</dbReference>
<dbReference type="CDD" id="cd00051">
    <property type="entry name" value="EFh"/>
    <property type="match status" value="1"/>
</dbReference>
<accession>A0A5C6M5E2</accession>
<dbReference type="PROSITE" id="PS00018">
    <property type="entry name" value="EF_HAND_1"/>
    <property type="match status" value="1"/>
</dbReference>
<keyword evidence="4" id="KW-0342">GTP-binding</keyword>
<feature type="domain" description="EF-hand" evidence="6">
    <location>
        <begin position="293"/>
        <end position="321"/>
    </location>
</feature>
<dbReference type="SUPFAM" id="SSF53649">
    <property type="entry name" value="Alkaline phosphatase-like"/>
    <property type="match status" value="1"/>
</dbReference>
<evidence type="ECO:0000313" key="8">
    <source>
        <dbReference type="Proteomes" id="UP000321083"/>
    </source>
</evidence>
<reference evidence="7 8" key="2">
    <citation type="submission" date="2019-08" db="EMBL/GenBank/DDBJ databases">
        <authorList>
            <person name="Henke P."/>
        </authorList>
    </citation>
    <scope>NUCLEOTIDE SEQUENCE [LARGE SCALE GENOMIC DNA]</scope>
    <source>
        <strain evidence="7">Phe10_nw2017</strain>
    </source>
</reference>
<dbReference type="Pfam" id="PF13202">
    <property type="entry name" value="EF-hand_5"/>
    <property type="match status" value="2"/>
</dbReference>
<evidence type="ECO:0000256" key="1">
    <source>
        <dbReference type="ARBA" id="ARBA00008779"/>
    </source>
</evidence>
<feature type="non-terminal residue" evidence="7">
    <location>
        <position position="1"/>
    </location>
</feature>
<dbReference type="Pfam" id="PF00884">
    <property type="entry name" value="Sulfatase"/>
    <property type="match status" value="1"/>
</dbReference>
<dbReference type="PANTHER" id="PTHR42693:SF53">
    <property type="entry name" value="ENDO-4-O-SULFATASE"/>
    <property type="match status" value="1"/>
</dbReference>
<sequence>FGDWMQKYLGRAKSLPDQMRVFCASLTDLDTQVGRLLDALEELGLAENTVIFYSSDNGPEDYRVGNAANAGVGSPGVLRGRKRSMYEGGVRTFGLVRWPGHVPAGRVDSVSVTGAVDFLPTVCALAGVDVPVDFMGDGENVSDIWLGGERERRGPLYWEWLFGVQGADDGYLPPPLAMRYGDWKLFADHRGERLQLFNVAVDPAEQRDVVLEQPVLAEFMKKRLLAWAGGLPASRAREKLMSEGLGSSGAASGKSAGGQSGKKATAGARAAAMKRWDRDGDGELTLEEYRSGLKQPDAEQRFRRFDTNQDGRLTREEFVGA</sequence>
<evidence type="ECO:0000313" key="7">
    <source>
        <dbReference type="EMBL" id="TWW09946.1"/>
    </source>
</evidence>
<dbReference type="InterPro" id="IPR018247">
    <property type="entry name" value="EF_Hand_1_Ca_BS"/>
</dbReference>
<dbReference type="InterPro" id="IPR000917">
    <property type="entry name" value="Sulfatase_N"/>
</dbReference>
<dbReference type="Gene3D" id="1.10.238.10">
    <property type="entry name" value="EF-hand"/>
    <property type="match status" value="1"/>
</dbReference>
<keyword evidence="2" id="KW-0547">Nucleotide-binding</keyword>
<keyword evidence="8" id="KW-1185">Reference proteome</keyword>
<dbReference type="PROSITE" id="PS50222">
    <property type="entry name" value="EF_HAND_2"/>
    <property type="match status" value="1"/>
</dbReference>
<feature type="region of interest" description="Disordered" evidence="5">
    <location>
        <begin position="244"/>
        <end position="321"/>
    </location>
</feature>
<proteinExistence type="inferred from homology"/>
<dbReference type="Gene3D" id="3.30.1120.10">
    <property type="match status" value="1"/>
</dbReference>
<feature type="compositionally biased region" description="Low complexity" evidence="5">
    <location>
        <begin position="244"/>
        <end position="254"/>
    </location>
</feature>